<dbReference type="RefSeq" id="WP_191101642.1">
    <property type="nucleotide sequence ID" value="NZ_JACXXH010000008.1"/>
</dbReference>
<reference evidence="1 2" key="1">
    <citation type="submission" date="2020-09" db="EMBL/GenBank/DDBJ databases">
        <title>Bacillus nautilus sp. nov., Chryseoglobus crepusculi sp. nov, and Psychrobacter noctis sp. nov., isolated from deep-sea sponges from the equatorial Atlantic.</title>
        <authorList>
            <person name="Stennett H.L."/>
            <person name="Williams S.E."/>
        </authorList>
    </citation>
    <scope>NUCLEOTIDE SEQUENCE [LARGE SCALE GENOMIC DNA]</scope>
    <source>
        <strain evidence="1 2">28M-24</strain>
    </source>
</reference>
<dbReference type="EMBL" id="JACXXH010000008">
    <property type="protein sequence ID" value="MBD3864428.1"/>
    <property type="molecule type" value="Genomic_DNA"/>
</dbReference>
<sequence length="299" mass="35176">MENKIMRYGCWLIDNIKFSGNDFLKKVVFEGKEIDLLITNFQNSKHIKEPFKDWIHNKIINHGMRDMGISPIPLDSIFILTLNGYDSENSYNFTSLFKLCLKLVYYQPSFVSHTAVYIPKAVITLPNWQGFRHSQTISKLEINSNTFDKVLYYFETLNSLEIRNSYILEEIYKISGIDDVLLELLSLYSFIEGFWWNKKGKSNLTDSFLAMLGQDYATGKENKEKREIIKSNIQSQNGLLRNPKLDDMRHILAHGMYKNEDNSWNNEQWNAIYEQRNLLFELVVESMINRIKNSAQHRI</sequence>
<evidence type="ECO:0008006" key="3">
    <source>
        <dbReference type="Google" id="ProtNLM"/>
    </source>
</evidence>
<organism evidence="1 2">
    <name type="scientific">Olleya marilimosa</name>
    <dbReference type="NCBI Taxonomy" id="272164"/>
    <lineage>
        <taxon>Bacteria</taxon>
        <taxon>Pseudomonadati</taxon>
        <taxon>Bacteroidota</taxon>
        <taxon>Flavobacteriia</taxon>
        <taxon>Flavobacteriales</taxon>
        <taxon>Flavobacteriaceae</taxon>
    </lineage>
</organism>
<proteinExistence type="predicted"/>
<name>A0ABR8M1L1_9FLAO</name>
<dbReference type="Proteomes" id="UP000627521">
    <property type="component" value="Unassembled WGS sequence"/>
</dbReference>
<keyword evidence="2" id="KW-1185">Reference proteome</keyword>
<accession>A0ABR8M1L1</accession>
<comment type="caution">
    <text evidence="1">The sequence shown here is derived from an EMBL/GenBank/DDBJ whole genome shotgun (WGS) entry which is preliminary data.</text>
</comment>
<evidence type="ECO:0000313" key="1">
    <source>
        <dbReference type="EMBL" id="MBD3864428.1"/>
    </source>
</evidence>
<protein>
    <recommendedName>
        <fullName evidence="3">Apea-like HEPN domain-containing protein</fullName>
    </recommendedName>
</protein>
<evidence type="ECO:0000313" key="2">
    <source>
        <dbReference type="Proteomes" id="UP000627521"/>
    </source>
</evidence>
<gene>
    <name evidence="1" type="ORF">IEG06_13305</name>
</gene>